<dbReference type="InterPro" id="IPR005479">
    <property type="entry name" value="CPAse_ATP-bd"/>
</dbReference>
<dbReference type="RefSeq" id="WP_012933931.1">
    <property type="nucleotide sequence ID" value="NC_013739.1"/>
</dbReference>
<dbReference type="NCBIfam" id="NF006761">
    <property type="entry name" value="PRK09282.1"/>
    <property type="match status" value="1"/>
</dbReference>
<evidence type="ECO:0000256" key="1">
    <source>
        <dbReference type="ARBA" id="ARBA00001953"/>
    </source>
</evidence>
<evidence type="ECO:0000256" key="8">
    <source>
        <dbReference type="ARBA" id="ARBA00022840"/>
    </source>
</evidence>
<dbReference type="SUPFAM" id="SSF51246">
    <property type="entry name" value="Rudiment single hybrid motif"/>
    <property type="match status" value="1"/>
</dbReference>
<dbReference type="KEGG" id="cwo:Cwoe_2457"/>
<dbReference type="STRING" id="469383.Cwoe_2457"/>
<feature type="modified residue" description="N6-carboxylysine" evidence="15">
    <location>
        <position position="703"/>
    </location>
</feature>
<dbReference type="NCBIfam" id="TIGR01235">
    <property type="entry name" value="pyruv_carbox"/>
    <property type="match status" value="1"/>
</dbReference>
<evidence type="ECO:0000256" key="5">
    <source>
        <dbReference type="ARBA" id="ARBA00022598"/>
    </source>
</evidence>
<dbReference type="PIRSF" id="PIRSF001594">
    <property type="entry name" value="Pyruv_carbox"/>
    <property type="match status" value="1"/>
</dbReference>
<dbReference type="AlphaFoldDB" id="D3F7L8"/>
<evidence type="ECO:0000256" key="14">
    <source>
        <dbReference type="PIRSR" id="PIRSR001594-3"/>
    </source>
</evidence>
<dbReference type="SUPFAM" id="SSF52440">
    <property type="entry name" value="PreATP-grasp domain"/>
    <property type="match status" value="1"/>
</dbReference>
<feature type="domain" description="Pyruvate carboxyltransferase" evidence="20">
    <location>
        <begin position="525"/>
        <end position="793"/>
    </location>
</feature>
<feature type="region of interest" description="Disordered" evidence="16">
    <location>
        <begin position="477"/>
        <end position="502"/>
    </location>
</feature>
<proteinExistence type="predicted"/>
<feature type="binding site" evidence="14">
    <location>
        <position position="734"/>
    </location>
    <ligand>
        <name>Mn(2+)</name>
        <dbReference type="ChEBI" id="CHEBI:29035"/>
    </ligand>
</feature>
<feature type="binding site" description="via carbamate group" evidence="14">
    <location>
        <position position="703"/>
    </location>
    <ligand>
        <name>Mn(2+)</name>
        <dbReference type="ChEBI" id="CHEBI:29035"/>
    </ligand>
</feature>
<evidence type="ECO:0000259" key="20">
    <source>
        <dbReference type="PROSITE" id="PS50991"/>
    </source>
</evidence>
<dbReference type="InterPro" id="IPR011761">
    <property type="entry name" value="ATP-grasp"/>
</dbReference>
<dbReference type="PANTHER" id="PTHR43778">
    <property type="entry name" value="PYRUVATE CARBOXYLASE"/>
    <property type="match status" value="1"/>
</dbReference>
<feature type="binding site" evidence="13">
    <location>
        <position position="606"/>
    </location>
    <ligand>
        <name>substrate</name>
    </ligand>
</feature>
<dbReference type="Pfam" id="PF00289">
    <property type="entry name" value="Biotin_carb_N"/>
    <property type="match status" value="1"/>
</dbReference>
<evidence type="ECO:0000256" key="6">
    <source>
        <dbReference type="ARBA" id="ARBA00022723"/>
    </source>
</evidence>
<evidence type="ECO:0000256" key="13">
    <source>
        <dbReference type="PIRSR" id="PIRSR001594-2"/>
    </source>
</evidence>
<dbReference type="SUPFAM" id="SSF89000">
    <property type="entry name" value="post-HMGL domain-like"/>
    <property type="match status" value="1"/>
</dbReference>
<dbReference type="HOGENOM" id="CLU_000395_0_1_11"/>
<feature type="binding site" evidence="13">
    <location>
        <position position="867"/>
    </location>
    <ligand>
        <name>substrate</name>
    </ligand>
</feature>
<name>D3F7L8_CONWI</name>
<feature type="domain" description="Biotin carboxylation" evidence="19">
    <location>
        <begin position="1"/>
        <end position="451"/>
    </location>
</feature>
<dbReference type="InterPro" id="IPR011054">
    <property type="entry name" value="Rudment_hybrid_motif"/>
</dbReference>
<dbReference type="InterPro" id="IPR000891">
    <property type="entry name" value="PYR_CT"/>
</dbReference>
<protein>
    <recommendedName>
        <fullName evidence="3 11">Pyruvate carboxylase</fullName>
        <ecNumber evidence="3 11">6.4.1.1</ecNumber>
    </recommendedName>
</protein>
<keyword evidence="5 11" id="KW-0436">Ligase</keyword>
<comment type="pathway">
    <text evidence="2">Carbohydrate biosynthesis; gluconeogenesis.</text>
</comment>
<dbReference type="Pfam" id="PF00364">
    <property type="entry name" value="Biotin_lipoyl"/>
    <property type="match status" value="1"/>
</dbReference>
<dbReference type="PROSITE" id="PS50968">
    <property type="entry name" value="BIOTINYL_LIPOYL"/>
    <property type="match status" value="1"/>
</dbReference>
<dbReference type="NCBIfam" id="NF009554">
    <property type="entry name" value="PRK12999.1"/>
    <property type="match status" value="1"/>
</dbReference>
<evidence type="ECO:0000256" key="16">
    <source>
        <dbReference type="SAM" id="MobiDB-lite"/>
    </source>
</evidence>
<comment type="function">
    <text evidence="11">Catalyzes a 2-step reaction, involving the ATP-dependent carboxylation of the covalently attached biotin in the first step and the transfer of the carboxyl group to pyruvate in the second.</text>
</comment>
<reference evidence="22" key="2">
    <citation type="submission" date="2010-01" db="EMBL/GenBank/DDBJ databases">
        <title>The complete genome of Conexibacter woesei DSM 14684.</title>
        <authorList>
            <consortium name="US DOE Joint Genome Institute (JGI-PGF)"/>
            <person name="Lucas S."/>
            <person name="Copeland A."/>
            <person name="Lapidus A."/>
            <person name="Glavina del Rio T."/>
            <person name="Dalin E."/>
            <person name="Tice H."/>
            <person name="Bruce D."/>
            <person name="Goodwin L."/>
            <person name="Pitluck S."/>
            <person name="Kyrpides N."/>
            <person name="Mavromatis K."/>
            <person name="Ivanova N."/>
            <person name="Mikhailova N."/>
            <person name="Chertkov O."/>
            <person name="Brettin T."/>
            <person name="Detter J.C."/>
            <person name="Han C."/>
            <person name="Larimer F."/>
            <person name="Land M."/>
            <person name="Hauser L."/>
            <person name="Markowitz V."/>
            <person name="Cheng J.-F."/>
            <person name="Hugenholtz P."/>
            <person name="Woyke T."/>
            <person name="Wu D."/>
            <person name="Pukall R."/>
            <person name="Steenblock K."/>
            <person name="Schneider S."/>
            <person name="Klenk H.-P."/>
            <person name="Eisen J.A."/>
        </authorList>
    </citation>
    <scope>NUCLEOTIDE SEQUENCE [LARGE SCALE GENOMIC DNA]</scope>
    <source>
        <strain evidence="22">DSM 14684 / CIP 108061 / JCM 11494 / NBRC 100937 / ID131577</strain>
    </source>
</reference>
<dbReference type="InterPro" id="IPR055268">
    <property type="entry name" value="PCB-like"/>
</dbReference>
<dbReference type="InterPro" id="IPR000089">
    <property type="entry name" value="Biotin_lipoyl"/>
</dbReference>
<dbReference type="InterPro" id="IPR011764">
    <property type="entry name" value="Biotin_carboxylation_dom"/>
</dbReference>
<dbReference type="PROSITE" id="PS50991">
    <property type="entry name" value="PYR_CT"/>
    <property type="match status" value="1"/>
</dbReference>
<evidence type="ECO:0000256" key="15">
    <source>
        <dbReference type="PIRSR" id="PIRSR001594-4"/>
    </source>
</evidence>
<evidence type="ECO:0000313" key="21">
    <source>
        <dbReference type="EMBL" id="ADB50880.1"/>
    </source>
</evidence>
<dbReference type="PROSITE" id="PS00188">
    <property type="entry name" value="BIOTIN"/>
    <property type="match status" value="1"/>
</dbReference>
<dbReference type="InterPro" id="IPR013785">
    <property type="entry name" value="Aldolase_TIM"/>
</dbReference>
<dbReference type="InterPro" id="IPR016185">
    <property type="entry name" value="PreATP-grasp_dom_sf"/>
</dbReference>
<dbReference type="SMART" id="SM00878">
    <property type="entry name" value="Biotin_carb_C"/>
    <property type="match status" value="1"/>
</dbReference>
<keyword evidence="4" id="KW-0312">Gluconeogenesis</keyword>
<dbReference type="PANTHER" id="PTHR43778:SF2">
    <property type="entry name" value="PYRUVATE CARBOXYLASE, MITOCHONDRIAL"/>
    <property type="match status" value="1"/>
</dbReference>
<dbReference type="GO" id="GO:0046872">
    <property type="term" value="F:metal ion binding"/>
    <property type="evidence" value="ECO:0007669"/>
    <property type="project" value="UniProtKB-KW"/>
</dbReference>
<comment type="catalytic activity">
    <reaction evidence="11">
        <text>hydrogencarbonate + pyruvate + ATP = oxaloacetate + ADP + phosphate + H(+)</text>
        <dbReference type="Rhea" id="RHEA:20844"/>
        <dbReference type="ChEBI" id="CHEBI:15361"/>
        <dbReference type="ChEBI" id="CHEBI:15378"/>
        <dbReference type="ChEBI" id="CHEBI:16452"/>
        <dbReference type="ChEBI" id="CHEBI:17544"/>
        <dbReference type="ChEBI" id="CHEBI:30616"/>
        <dbReference type="ChEBI" id="CHEBI:43474"/>
        <dbReference type="ChEBI" id="CHEBI:456216"/>
        <dbReference type="EC" id="6.4.1.1"/>
    </reaction>
</comment>
<keyword evidence="22" id="KW-1185">Reference proteome</keyword>
<dbReference type="GO" id="GO:0005737">
    <property type="term" value="C:cytoplasm"/>
    <property type="evidence" value="ECO:0007669"/>
    <property type="project" value="TreeGrafter"/>
</dbReference>
<feature type="binding site" evidence="14">
    <location>
        <position position="732"/>
    </location>
    <ligand>
        <name>Mn(2+)</name>
        <dbReference type="ChEBI" id="CHEBI:29035"/>
    </ligand>
</feature>
<dbReference type="PROSITE" id="PS50979">
    <property type="entry name" value="BC"/>
    <property type="match status" value="1"/>
</dbReference>
<dbReference type="PROSITE" id="PS50975">
    <property type="entry name" value="ATP_GRASP"/>
    <property type="match status" value="1"/>
</dbReference>
<dbReference type="PROSITE" id="PS00867">
    <property type="entry name" value="CPSASE_2"/>
    <property type="match status" value="1"/>
</dbReference>
<evidence type="ECO:0000256" key="2">
    <source>
        <dbReference type="ARBA" id="ARBA00004742"/>
    </source>
</evidence>
<keyword evidence="6 14" id="KW-0479">Metal-binding</keyword>
<keyword evidence="9 11" id="KW-0092">Biotin</keyword>
<evidence type="ECO:0000259" key="19">
    <source>
        <dbReference type="PROSITE" id="PS50979"/>
    </source>
</evidence>
<dbReference type="Pfam" id="PF02785">
    <property type="entry name" value="Biotin_carb_C"/>
    <property type="match status" value="1"/>
</dbReference>
<dbReference type="EC" id="6.4.1.1" evidence="3 11"/>
<feature type="binding site" evidence="14">
    <location>
        <position position="534"/>
    </location>
    <ligand>
        <name>Mn(2+)</name>
        <dbReference type="ChEBI" id="CHEBI:29035"/>
    </ligand>
</feature>
<dbReference type="Pfam" id="PF02786">
    <property type="entry name" value="CPSase_L_D2"/>
    <property type="match status" value="1"/>
</dbReference>
<dbReference type="CDD" id="cd06850">
    <property type="entry name" value="biotinyl_domain"/>
    <property type="match status" value="1"/>
</dbReference>
<feature type="domain" description="Lipoyl-binding" evidence="17">
    <location>
        <begin position="1050"/>
        <end position="1127"/>
    </location>
</feature>
<feature type="binding site" evidence="13">
    <location>
        <position position="117"/>
    </location>
    <ligand>
        <name>ATP</name>
        <dbReference type="ChEBI" id="CHEBI:30616"/>
    </ligand>
</feature>
<dbReference type="GO" id="GO:0004736">
    <property type="term" value="F:pyruvate carboxylase activity"/>
    <property type="evidence" value="ECO:0007669"/>
    <property type="project" value="UniProtKB-EC"/>
</dbReference>
<keyword evidence="10" id="KW-0511">Multifunctional enzyme</keyword>
<evidence type="ECO:0000256" key="9">
    <source>
        <dbReference type="ARBA" id="ARBA00023267"/>
    </source>
</evidence>
<dbReference type="FunFam" id="2.40.50.100:FF:000003">
    <property type="entry name" value="Acetyl-CoA carboxylase biotin carboxyl carrier protein"/>
    <property type="match status" value="1"/>
</dbReference>
<reference evidence="21 22" key="1">
    <citation type="journal article" date="2010" name="Stand. Genomic Sci.">
        <title>Complete genome sequence of Conexibacter woesei type strain (ID131577).</title>
        <authorList>
            <person name="Pukall R."/>
            <person name="Lapidus A."/>
            <person name="Glavina Del Rio T."/>
            <person name="Copeland A."/>
            <person name="Tice H."/>
            <person name="Cheng J.-F."/>
            <person name="Lucas S."/>
            <person name="Chen F."/>
            <person name="Nolan M."/>
            <person name="Bruce D."/>
            <person name="Goodwin L."/>
            <person name="Pitluck S."/>
            <person name="Mavromatis K."/>
            <person name="Ivanova N."/>
            <person name="Ovchinnikova G."/>
            <person name="Pati A."/>
            <person name="Chen A."/>
            <person name="Palaniappan K."/>
            <person name="Land M."/>
            <person name="Hauser L."/>
            <person name="Chang Y.-J."/>
            <person name="Jeffries C.D."/>
            <person name="Chain P."/>
            <person name="Meincke L."/>
            <person name="Sims D."/>
            <person name="Brettin T."/>
            <person name="Detter J.C."/>
            <person name="Rohde M."/>
            <person name="Goeker M."/>
            <person name="Bristow J."/>
            <person name="Eisen J.A."/>
            <person name="Markowitz V."/>
            <person name="Kyrpides N.C."/>
            <person name="Klenk H.-P."/>
            <person name="Hugenholtz P."/>
        </authorList>
    </citation>
    <scope>NUCLEOTIDE SEQUENCE [LARGE SCALE GENOMIC DNA]</scope>
    <source>
        <strain evidence="22">DSM 14684 / CIP 108061 / JCM 11494 / NBRC 100937 / ID131577</strain>
    </source>
</reference>
<feature type="binding site" evidence="13">
    <location>
        <position position="235"/>
    </location>
    <ligand>
        <name>ATP</name>
        <dbReference type="ChEBI" id="CHEBI:30616"/>
    </ligand>
</feature>
<evidence type="ECO:0000256" key="12">
    <source>
        <dbReference type="PIRSR" id="PIRSR001594-1"/>
    </source>
</evidence>
<evidence type="ECO:0000256" key="10">
    <source>
        <dbReference type="ARBA" id="ARBA00023268"/>
    </source>
</evidence>
<evidence type="ECO:0000256" key="7">
    <source>
        <dbReference type="ARBA" id="ARBA00022741"/>
    </source>
</evidence>
<dbReference type="Gene3D" id="3.10.600.10">
    <property type="entry name" value="pyruvate carboxylase f1077a mutant domain"/>
    <property type="match status" value="1"/>
</dbReference>
<keyword evidence="7 11" id="KW-0547">Nucleotide-binding</keyword>
<evidence type="ECO:0000259" key="17">
    <source>
        <dbReference type="PROSITE" id="PS50968"/>
    </source>
</evidence>
<feature type="binding site" evidence="13">
    <location>
        <position position="200"/>
    </location>
    <ligand>
        <name>ATP</name>
        <dbReference type="ChEBI" id="CHEBI:30616"/>
    </ligand>
</feature>
<accession>D3F7L8</accession>
<dbReference type="Pfam" id="PF00682">
    <property type="entry name" value="HMGL-like"/>
    <property type="match status" value="1"/>
</dbReference>
<dbReference type="FunFam" id="3.20.20.70:FF:000033">
    <property type="entry name" value="Pyruvate carboxylase"/>
    <property type="match status" value="1"/>
</dbReference>
<dbReference type="InterPro" id="IPR003379">
    <property type="entry name" value="Carboxylase_cons_dom"/>
</dbReference>
<dbReference type="UniPathway" id="UPA00138"/>
<feature type="active site" evidence="12">
    <location>
        <position position="293"/>
    </location>
</feature>
<feature type="domain" description="ATP-grasp" evidence="18">
    <location>
        <begin position="121"/>
        <end position="318"/>
    </location>
</feature>
<organism evidence="21 22">
    <name type="scientific">Conexibacter woesei (strain DSM 14684 / CCUG 47730 / CIP 108061 / JCM 11494 / NBRC 100937 / ID131577)</name>
    <dbReference type="NCBI Taxonomy" id="469383"/>
    <lineage>
        <taxon>Bacteria</taxon>
        <taxon>Bacillati</taxon>
        <taxon>Actinomycetota</taxon>
        <taxon>Thermoleophilia</taxon>
        <taxon>Solirubrobacterales</taxon>
        <taxon>Conexibacteraceae</taxon>
        <taxon>Conexibacter</taxon>
    </lineage>
</organism>
<dbReference type="Gene3D" id="3.20.20.70">
    <property type="entry name" value="Aldolase class I"/>
    <property type="match status" value="1"/>
</dbReference>
<evidence type="ECO:0000256" key="4">
    <source>
        <dbReference type="ARBA" id="ARBA00022432"/>
    </source>
</evidence>
<dbReference type="EMBL" id="CP001854">
    <property type="protein sequence ID" value="ADB50880.1"/>
    <property type="molecule type" value="Genomic_DNA"/>
</dbReference>
<dbReference type="Pfam" id="PF02436">
    <property type="entry name" value="PYC_OADA"/>
    <property type="match status" value="1"/>
</dbReference>
<dbReference type="Gene3D" id="2.40.50.100">
    <property type="match status" value="1"/>
</dbReference>
<dbReference type="eggNOG" id="COG1038">
    <property type="taxonomic scope" value="Bacteria"/>
</dbReference>
<keyword evidence="8 11" id="KW-0067">ATP-binding</keyword>
<dbReference type="SUPFAM" id="SSF56059">
    <property type="entry name" value="Glutathione synthetase ATP-binding domain-like"/>
    <property type="match status" value="1"/>
</dbReference>
<evidence type="ECO:0000313" key="22">
    <source>
        <dbReference type="Proteomes" id="UP000008229"/>
    </source>
</evidence>
<sequence length="1127" mass="120403">MIEKVLVANRGEIATRAFRAANELRIRSVALYAPEDRDSVHRLKADEAYEVGTPGHPVSTYLDPAVAVELALRVGADAIYPGYGFMSENPELARACAAAGIVFVGPPPEVLGLAGNKTRARDAALAAGVPVLDASDPVANAEEAHAAAERIGFPVFVKASHGGGGRGMRLVTDPAKLAAAVQEARSEAEAAFGDGTVYIEQALIRPRHIEVQLLGDATGEVVHLYERDCSLQRRHQKVIEITPAPNLAPELRDRICADAVKFARHVSYVNAGTVEFLLDPAAGRYAFIEMNPRIQVEHTVTEETTDVDLVRAQLRIAGGATLADLRIRQDEIRQRGFALQCRVTTEDPANGFRPDAGRITAYRSPGGAGVRLDEGSAFVGAEVTPFFDPLLVKISARGRDLNSAVSRARRAVAELRVRGVKTNQGFLLALLNDPDVLAGDTHTTFVDERPDLSAAGPGRDRASRLLDRLAEVTVNHDPATSTLAGDPRTKLPALPRGTPAPGSRQRLLELGPAAFAAELRAQQALAVTDTTLRDAHQSLLATRMRTHDMLAVAPHLAHELPQLLSLEVWGGATFDVALRFLHEDPWERLAQLRELVPNVCLQMLLRGQNLLAYSRFPTPVVKAFVAEAVDAGIDVFRIFDALNDVDGMRAAIEATLETSAIAEGTLCYTSDLSDPREQLYTLDYYLKLAEQLVETGVHVLAIKDMAGLLRAPAARTLVTALRREFELPVHLHTHDTAGGQLATYLAAIEAGVDAIDGAAAPLAGVTSQPSLAAIVAATATTERDTGLSLDALLAQEPYWESVRTLYGVFETGLKAPTGRVYRHEMPGGQISNLRQQSDAVGLAGRFEEVEVAYERANALLGNIVKVTPSSKVVGDLALFAVSAGIDFGELERRPGSFDLPDSVIDFLRGGIGEPPAGFPQPFTELALAGRAPAPPPVAIEGALAERLAQPGEERRAALAEILFPGPARDHAEARERYGDVSLIPTPAFFRGLREDEELAIELGPGVTLLYELEAIGEADARGMRTVLVRVNGQLRPVEVRDRSVDAAGEQIERADPSQPGHVPAPVTGIVSLLVAAGDAVAEGDPVATLEAMKMESTITAPLSGTVARVAAAGGTRLEQGDLLLVIE</sequence>
<dbReference type="InterPro" id="IPR005482">
    <property type="entry name" value="Biotin_COase_C"/>
</dbReference>
<dbReference type="OrthoDB" id="9760256at2"/>
<dbReference type="InterPro" id="IPR005481">
    <property type="entry name" value="BC-like_N"/>
</dbReference>
<dbReference type="SUPFAM" id="SSF51569">
    <property type="entry name" value="Aldolase"/>
    <property type="match status" value="1"/>
</dbReference>
<dbReference type="GO" id="GO:0005524">
    <property type="term" value="F:ATP binding"/>
    <property type="evidence" value="ECO:0007669"/>
    <property type="project" value="UniProtKB-UniRule"/>
</dbReference>
<comment type="cofactor">
    <cofactor evidence="1 11">
        <name>biotin</name>
        <dbReference type="ChEBI" id="CHEBI:57586"/>
    </cofactor>
</comment>
<dbReference type="GO" id="GO:0006094">
    <property type="term" value="P:gluconeogenesis"/>
    <property type="evidence" value="ECO:0007669"/>
    <property type="project" value="UniProtKB-UniPathway"/>
</dbReference>
<dbReference type="Gene3D" id="3.30.470.20">
    <property type="entry name" value="ATP-grasp fold, B domain"/>
    <property type="match status" value="1"/>
</dbReference>
<evidence type="ECO:0000256" key="11">
    <source>
        <dbReference type="PIRNR" id="PIRNR001594"/>
    </source>
</evidence>
<keyword evidence="21" id="KW-0670">Pyruvate</keyword>
<dbReference type="InterPro" id="IPR005930">
    <property type="entry name" value="Pyruv_COase"/>
</dbReference>
<feature type="modified residue" description="N6-biotinyllysine" evidence="15">
    <location>
        <position position="1093"/>
    </location>
</feature>
<gene>
    <name evidence="21" type="ordered locus">Cwoe_2457</name>
</gene>
<dbReference type="SUPFAM" id="SSF51230">
    <property type="entry name" value="Single hybrid motif"/>
    <property type="match status" value="1"/>
</dbReference>
<dbReference type="CDD" id="cd07937">
    <property type="entry name" value="DRE_TIM_PC_TC_5S"/>
    <property type="match status" value="1"/>
</dbReference>
<dbReference type="InterPro" id="IPR011053">
    <property type="entry name" value="Single_hybrid_motif"/>
</dbReference>
<evidence type="ECO:0000256" key="3">
    <source>
        <dbReference type="ARBA" id="ARBA00013057"/>
    </source>
</evidence>
<dbReference type="InterPro" id="IPR001882">
    <property type="entry name" value="Biotin_BS"/>
</dbReference>
<dbReference type="Proteomes" id="UP000008229">
    <property type="component" value="Chromosome"/>
</dbReference>
<dbReference type="FunFam" id="3.30.1490.20:FF:000003">
    <property type="entry name" value="acetyl-CoA carboxylase isoform X1"/>
    <property type="match status" value="1"/>
</dbReference>
<evidence type="ECO:0000259" key="18">
    <source>
        <dbReference type="PROSITE" id="PS50975"/>
    </source>
</evidence>